<dbReference type="InterPro" id="IPR032710">
    <property type="entry name" value="NTF2-like_dom_sf"/>
</dbReference>
<gene>
    <name evidence="3" type="ORF">GRI99_04910</name>
</gene>
<evidence type="ECO:0000313" key="3">
    <source>
        <dbReference type="EMBL" id="MXO70977.1"/>
    </source>
</evidence>
<organism evidence="3 4">
    <name type="scientific">Alteraurantiacibacter buctensis</name>
    <dbReference type="NCBI Taxonomy" id="1503981"/>
    <lineage>
        <taxon>Bacteria</taxon>
        <taxon>Pseudomonadati</taxon>
        <taxon>Pseudomonadota</taxon>
        <taxon>Alphaproteobacteria</taxon>
        <taxon>Sphingomonadales</taxon>
        <taxon>Erythrobacteraceae</taxon>
        <taxon>Alteraurantiacibacter</taxon>
    </lineage>
</organism>
<reference evidence="3 4" key="1">
    <citation type="submission" date="2019-12" db="EMBL/GenBank/DDBJ databases">
        <title>Genomic-based taxomic classification of the family Erythrobacteraceae.</title>
        <authorList>
            <person name="Xu L."/>
        </authorList>
    </citation>
    <scope>NUCLEOTIDE SEQUENCE [LARGE SCALE GENOMIC DNA]</scope>
    <source>
        <strain evidence="3 4">M0322</strain>
    </source>
</reference>
<dbReference type="InterPro" id="IPR037401">
    <property type="entry name" value="SnoaL-like"/>
</dbReference>
<evidence type="ECO:0000259" key="2">
    <source>
        <dbReference type="Pfam" id="PF12680"/>
    </source>
</evidence>
<dbReference type="OrthoDB" id="9812089at2"/>
<evidence type="ECO:0000313" key="4">
    <source>
        <dbReference type="Proteomes" id="UP000466966"/>
    </source>
</evidence>
<dbReference type="Pfam" id="PF12680">
    <property type="entry name" value="SnoaL_2"/>
    <property type="match status" value="1"/>
</dbReference>
<sequence length="179" mass="19677">MDTTLIFAGLALVALTAVVTWRLASSSVLRAEAARQQANIDLVMAMWEGVIYRGDREAVLRYVHPDYKQHNPNVLPGREGVLQLVELIANPVPGIEPAAHKTFNRAVAQGDCVVIIWDQDQPDPHNPGETYVGQAFDMFRVAGGQVVEHWDDTRKKARPWTRAAAQEAAAAANSPTKEN</sequence>
<proteinExistence type="predicted"/>
<comment type="caution">
    <text evidence="3">The sequence shown here is derived from an EMBL/GenBank/DDBJ whole genome shotgun (WGS) entry which is preliminary data.</text>
</comment>
<feature type="compositionally biased region" description="Low complexity" evidence="1">
    <location>
        <begin position="163"/>
        <end position="172"/>
    </location>
</feature>
<name>A0A844YY21_9SPHN</name>
<evidence type="ECO:0000256" key="1">
    <source>
        <dbReference type="SAM" id="MobiDB-lite"/>
    </source>
</evidence>
<dbReference type="SUPFAM" id="SSF54427">
    <property type="entry name" value="NTF2-like"/>
    <property type="match status" value="1"/>
</dbReference>
<dbReference type="Gene3D" id="3.10.450.50">
    <property type="match status" value="1"/>
</dbReference>
<dbReference type="RefSeq" id="WP_160770938.1">
    <property type="nucleotide sequence ID" value="NZ_WTYV01000002.1"/>
</dbReference>
<protein>
    <recommendedName>
        <fullName evidence="2">SnoaL-like domain-containing protein</fullName>
    </recommendedName>
</protein>
<keyword evidence="4" id="KW-1185">Reference proteome</keyword>
<feature type="region of interest" description="Disordered" evidence="1">
    <location>
        <begin position="154"/>
        <end position="179"/>
    </location>
</feature>
<dbReference type="Proteomes" id="UP000466966">
    <property type="component" value="Unassembled WGS sequence"/>
</dbReference>
<accession>A0A844YY21</accession>
<dbReference type="EMBL" id="WTYV01000002">
    <property type="protein sequence ID" value="MXO70977.1"/>
    <property type="molecule type" value="Genomic_DNA"/>
</dbReference>
<feature type="domain" description="SnoaL-like" evidence="2">
    <location>
        <begin position="51"/>
        <end position="149"/>
    </location>
</feature>
<dbReference type="AlphaFoldDB" id="A0A844YY21"/>